<accession>A0ABT2GQR7</accession>
<evidence type="ECO:0000259" key="3">
    <source>
        <dbReference type="Pfam" id="PF03713"/>
    </source>
</evidence>
<dbReference type="Proteomes" id="UP001165584">
    <property type="component" value="Unassembled WGS sequence"/>
</dbReference>
<evidence type="ECO:0000313" key="5">
    <source>
        <dbReference type="Proteomes" id="UP001165584"/>
    </source>
</evidence>
<name>A0ABT2GQR7_9MICO</name>
<gene>
    <name evidence="4" type="ORF">N1027_07185</name>
</gene>
<dbReference type="InterPro" id="IPR005183">
    <property type="entry name" value="DUF305_CopM-like"/>
</dbReference>
<feature type="region of interest" description="Disordered" evidence="1">
    <location>
        <begin position="119"/>
        <end position="157"/>
    </location>
</feature>
<sequence>MTDGGAADAVEPALTPRPRGRVAIAAVIAAVLVAVVAFAAGWLAAPRADTPSDTSVEAGFARDMQQHHDQAVQMAMIVREQTDDPEIRQLAYDIATTQSQQSGQMYAWLNSWNLPQASSEPSMTWMSQPTLSGAGSDDHGHGGATPTTGALDASGMKPGDPMPGMATADDLARLSQLTGADAERLFLQLMIAHHLGGVEMAEAAIARTTNPLVVALAKAMTFAQTGEIDYMRDLLAERGGPA</sequence>
<dbReference type="Pfam" id="PF03713">
    <property type="entry name" value="DUF305"/>
    <property type="match status" value="1"/>
</dbReference>
<protein>
    <submittedName>
        <fullName evidence="4">DUF305 domain-containing protein</fullName>
    </submittedName>
</protein>
<dbReference type="PANTHER" id="PTHR36933:SF1">
    <property type="entry name" value="SLL0788 PROTEIN"/>
    <property type="match status" value="1"/>
</dbReference>
<dbReference type="Gene3D" id="1.20.1260.10">
    <property type="match status" value="1"/>
</dbReference>
<evidence type="ECO:0000313" key="4">
    <source>
        <dbReference type="EMBL" id="MCS5717917.1"/>
    </source>
</evidence>
<reference evidence="4" key="1">
    <citation type="submission" date="2022-08" db="EMBL/GenBank/DDBJ databases">
        <authorList>
            <person name="Deng Y."/>
            <person name="Han X.-F."/>
            <person name="Zhang Y.-Q."/>
        </authorList>
    </citation>
    <scope>NUCLEOTIDE SEQUENCE</scope>
    <source>
        <strain evidence="4">CPCC 205763</strain>
    </source>
</reference>
<feature type="transmembrane region" description="Helical" evidence="2">
    <location>
        <begin position="22"/>
        <end position="45"/>
    </location>
</feature>
<dbReference type="PANTHER" id="PTHR36933">
    <property type="entry name" value="SLL0788 PROTEIN"/>
    <property type="match status" value="1"/>
</dbReference>
<keyword evidence="2" id="KW-0812">Transmembrane</keyword>
<comment type="caution">
    <text evidence="4">The sequence shown here is derived from an EMBL/GenBank/DDBJ whole genome shotgun (WGS) entry which is preliminary data.</text>
</comment>
<dbReference type="RefSeq" id="WP_259506521.1">
    <property type="nucleotide sequence ID" value="NZ_JANLCM010000001.1"/>
</dbReference>
<evidence type="ECO:0000256" key="2">
    <source>
        <dbReference type="SAM" id="Phobius"/>
    </source>
</evidence>
<keyword evidence="5" id="KW-1185">Reference proteome</keyword>
<dbReference type="InterPro" id="IPR012347">
    <property type="entry name" value="Ferritin-like"/>
</dbReference>
<keyword evidence="2" id="KW-1133">Transmembrane helix</keyword>
<dbReference type="EMBL" id="JANLCM010000001">
    <property type="protein sequence ID" value="MCS5717917.1"/>
    <property type="molecule type" value="Genomic_DNA"/>
</dbReference>
<feature type="domain" description="DUF305" evidence="3">
    <location>
        <begin position="57"/>
        <end position="235"/>
    </location>
</feature>
<keyword evidence="2" id="KW-0472">Membrane</keyword>
<feature type="compositionally biased region" description="Polar residues" evidence="1">
    <location>
        <begin position="119"/>
        <end position="131"/>
    </location>
</feature>
<proteinExistence type="predicted"/>
<organism evidence="4 5">
    <name type="scientific">Herbiconiux aconitum</name>
    <dbReference type="NCBI Taxonomy" id="2970913"/>
    <lineage>
        <taxon>Bacteria</taxon>
        <taxon>Bacillati</taxon>
        <taxon>Actinomycetota</taxon>
        <taxon>Actinomycetes</taxon>
        <taxon>Micrococcales</taxon>
        <taxon>Microbacteriaceae</taxon>
        <taxon>Herbiconiux</taxon>
    </lineage>
</organism>
<evidence type="ECO:0000256" key="1">
    <source>
        <dbReference type="SAM" id="MobiDB-lite"/>
    </source>
</evidence>